<dbReference type="RefSeq" id="WP_074431372.1">
    <property type="nucleotide sequence ID" value="NZ_LSGP01000023.1"/>
</dbReference>
<comment type="caution">
    <text evidence="2">The sequence shown here is derived from an EMBL/GenBank/DDBJ whole genome shotgun (WGS) entry which is preliminary data.</text>
</comment>
<dbReference type="Gene3D" id="3.40.190.150">
    <property type="entry name" value="Bordetella uptake gene, domain 1"/>
    <property type="match status" value="1"/>
</dbReference>
<dbReference type="EMBL" id="LSGP01000023">
    <property type="protein sequence ID" value="KYZ75453.1"/>
    <property type="molecule type" value="Genomic_DNA"/>
</dbReference>
<dbReference type="PIRSF" id="PIRSF017082">
    <property type="entry name" value="YflP"/>
    <property type="match status" value="1"/>
</dbReference>
<dbReference type="PROSITE" id="PS51257">
    <property type="entry name" value="PROKAR_LIPOPROTEIN"/>
    <property type="match status" value="1"/>
</dbReference>
<comment type="similarity">
    <text evidence="1">Belongs to the UPF0065 (bug) family.</text>
</comment>
<evidence type="ECO:0000313" key="3">
    <source>
        <dbReference type="Proteomes" id="UP000076268"/>
    </source>
</evidence>
<dbReference type="Pfam" id="PF03401">
    <property type="entry name" value="TctC"/>
    <property type="match status" value="1"/>
</dbReference>
<dbReference type="PANTHER" id="PTHR42928:SF5">
    <property type="entry name" value="BLR1237 PROTEIN"/>
    <property type="match status" value="1"/>
</dbReference>
<dbReference type="PANTHER" id="PTHR42928">
    <property type="entry name" value="TRICARBOXYLATE-BINDING PROTEIN"/>
    <property type="match status" value="1"/>
</dbReference>
<accession>A0A154BN80</accession>
<dbReference type="SUPFAM" id="SSF53850">
    <property type="entry name" value="Periplasmic binding protein-like II"/>
    <property type="match status" value="1"/>
</dbReference>
<dbReference type="InterPro" id="IPR042100">
    <property type="entry name" value="Bug_dom1"/>
</dbReference>
<gene>
    <name evidence="2" type="ORF">AXX12_12080</name>
</gene>
<dbReference type="AlphaFoldDB" id="A0A154BN80"/>
<name>A0A154BN80_ANASB</name>
<dbReference type="Proteomes" id="UP000076268">
    <property type="component" value="Unassembled WGS sequence"/>
</dbReference>
<evidence type="ECO:0008006" key="4">
    <source>
        <dbReference type="Google" id="ProtNLM"/>
    </source>
</evidence>
<dbReference type="STRING" id="1794912.AXX12_12080"/>
<dbReference type="Gene3D" id="3.40.190.10">
    <property type="entry name" value="Periplasmic binding protein-like II"/>
    <property type="match status" value="1"/>
</dbReference>
<dbReference type="InterPro" id="IPR005064">
    <property type="entry name" value="BUG"/>
</dbReference>
<keyword evidence="3" id="KW-1185">Reference proteome</keyword>
<dbReference type="OrthoDB" id="8881899at2"/>
<proteinExistence type="inferred from homology"/>
<reference evidence="2 3" key="1">
    <citation type="submission" date="2016-02" db="EMBL/GenBank/DDBJ databases">
        <title>Anaerosporomusa subterraneum gen. nov., sp. nov., a spore-forming obligate anaerobe isolated from saprolite.</title>
        <authorList>
            <person name="Choi J.K."/>
            <person name="Shah M."/>
            <person name="Yee N."/>
        </authorList>
    </citation>
    <scope>NUCLEOTIDE SEQUENCE [LARGE SCALE GENOMIC DNA]</scope>
    <source>
        <strain evidence="2 3">RU4</strain>
    </source>
</reference>
<organism evidence="2 3">
    <name type="scientific">Anaerosporomusa subterranea</name>
    <dbReference type="NCBI Taxonomy" id="1794912"/>
    <lineage>
        <taxon>Bacteria</taxon>
        <taxon>Bacillati</taxon>
        <taxon>Bacillota</taxon>
        <taxon>Negativicutes</taxon>
        <taxon>Acetonemataceae</taxon>
        <taxon>Anaerosporomusa</taxon>
    </lineage>
</organism>
<evidence type="ECO:0000256" key="1">
    <source>
        <dbReference type="ARBA" id="ARBA00006987"/>
    </source>
</evidence>
<sequence length="343" mass="36722">MLFHTKKTCLLLVMVLLALLVVGCGSGEKKEQYPSKNINGIIAWGAGGGTDQVSRTLTPAAEKALGKTIVMANKTGATGAIATQNVFDQKADGYTLMFHAENPQIYPILGISKLTYDDFEPVLIATQGSTVIVVPKDSPYNTFADLIKAAKANPGQISIGISGVGGQPYVTAAILKKMEGVTFNQVAYDGDGPLTTALLGKQLQVSGLAVGAASQYIKNGDLKALAIMANKPNPSIPNVPHITQIDAKYNDVMKASGFFYGVFVKKGTPEDALKKLRDAFQVAYKDPKFQDYMQKNGLTPMGITGDEAKKYMKEWQSIVAWMIHDAGGAKESPEKFNIPKPGK</sequence>
<protein>
    <recommendedName>
        <fullName evidence="4">Tricarboxylate transport protein TctC</fullName>
    </recommendedName>
</protein>
<dbReference type="CDD" id="cd07012">
    <property type="entry name" value="PBP2_Bug_TTT"/>
    <property type="match status" value="1"/>
</dbReference>
<evidence type="ECO:0000313" key="2">
    <source>
        <dbReference type="EMBL" id="KYZ75453.1"/>
    </source>
</evidence>